<evidence type="ECO:0008006" key="10">
    <source>
        <dbReference type="Google" id="ProtNLM"/>
    </source>
</evidence>
<evidence type="ECO:0000256" key="7">
    <source>
        <dbReference type="SAM" id="Phobius"/>
    </source>
</evidence>
<gene>
    <name evidence="8" type="ORF">CD32_14715</name>
</gene>
<dbReference type="STRING" id="1220589.CD32_14715"/>
<evidence type="ECO:0000256" key="2">
    <source>
        <dbReference type="ARBA" id="ARBA00008570"/>
    </source>
</evidence>
<protein>
    <recommendedName>
        <fullName evidence="10">Type VII secretion protein EssA</fullName>
    </recommendedName>
</protein>
<dbReference type="AlphaFoldDB" id="A0A0A3IGQ1"/>
<keyword evidence="3" id="KW-1003">Cell membrane</keyword>
<sequence length="163" mass="19213">MMKHLWKYSVLLAVVFLWMVSDTDLAFASPSLEELNPNEYKDKQFKDNTEYIHNDPLLEKREHLPEEQKLLDFLPKNYDANEEMKKQLFQEGFEEHKTTAYESTKLLLFTNSEKEVKTEDIKSRSLVNTKGIKTFYIGLLLGLLFLTFLILLPRFIRGTKEST</sequence>
<comment type="caution">
    <text evidence="8">The sequence shown here is derived from an EMBL/GenBank/DDBJ whole genome shotgun (WGS) entry which is preliminary data.</text>
</comment>
<reference evidence="8 9" key="1">
    <citation type="submission" date="2014-02" db="EMBL/GenBank/DDBJ databases">
        <title>Draft genome sequence of Lysinibacillus odysseyi NBRC 100172.</title>
        <authorList>
            <person name="Zhang F."/>
            <person name="Wang G."/>
            <person name="Zhang L."/>
        </authorList>
    </citation>
    <scope>NUCLEOTIDE SEQUENCE [LARGE SCALE GENOMIC DNA]</scope>
    <source>
        <strain evidence="8 9">NBRC 100172</strain>
    </source>
</reference>
<dbReference type="EMBL" id="JPVP01000057">
    <property type="protein sequence ID" value="KGR83941.1"/>
    <property type="molecule type" value="Genomic_DNA"/>
</dbReference>
<comment type="subcellular location">
    <subcellularLocation>
        <location evidence="1">Cell membrane</location>
        <topology evidence="1">Single-pass membrane protein</topology>
    </subcellularLocation>
</comment>
<comment type="similarity">
    <text evidence="2">Belongs to the EssA family.</text>
</comment>
<dbReference type="NCBIfam" id="TIGR03927">
    <property type="entry name" value="T7SS_EssA_Firm"/>
    <property type="match status" value="1"/>
</dbReference>
<dbReference type="eggNOG" id="ENOG50306RA">
    <property type="taxonomic scope" value="Bacteria"/>
</dbReference>
<keyword evidence="6 7" id="KW-0472">Membrane</keyword>
<dbReference type="Proteomes" id="UP000030437">
    <property type="component" value="Unassembled WGS sequence"/>
</dbReference>
<keyword evidence="5 7" id="KW-1133">Transmembrane helix</keyword>
<evidence type="ECO:0000256" key="3">
    <source>
        <dbReference type="ARBA" id="ARBA00022475"/>
    </source>
</evidence>
<evidence type="ECO:0000256" key="6">
    <source>
        <dbReference type="ARBA" id="ARBA00023136"/>
    </source>
</evidence>
<proteinExistence type="inferred from homology"/>
<evidence type="ECO:0000313" key="9">
    <source>
        <dbReference type="Proteomes" id="UP000030437"/>
    </source>
</evidence>
<dbReference type="InterPro" id="IPR034026">
    <property type="entry name" value="EssA"/>
</dbReference>
<name>A0A0A3IGQ1_9BACI</name>
<dbReference type="GO" id="GO:0005886">
    <property type="term" value="C:plasma membrane"/>
    <property type="evidence" value="ECO:0007669"/>
    <property type="project" value="UniProtKB-SubCell"/>
</dbReference>
<feature type="transmembrane region" description="Helical" evidence="7">
    <location>
        <begin position="135"/>
        <end position="156"/>
    </location>
</feature>
<evidence type="ECO:0000256" key="1">
    <source>
        <dbReference type="ARBA" id="ARBA00004162"/>
    </source>
</evidence>
<dbReference type="InterPro" id="IPR018920">
    <property type="entry name" value="EssA/YueC"/>
</dbReference>
<evidence type="ECO:0000256" key="4">
    <source>
        <dbReference type="ARBA" id="ARBA00022692"/>
    </source>
</evidence>
<dbReference type="Pfam" id="PF10661">
    <property type="entry name" value="EssA"/>
    <property type="match status" value="1"/>
</dbReference>
<evidence type="ECO:0000313" key="8">
    <source>
        <dbReference type="EMBL" id="KGR83941.1"/>
    </source>
</evidence>
<keyword evidence="9" id="KW-1185">Reference proteome</keyword>
<evidence type="ECO:0000256" key="5">
    <source>
        <dbReference type="ARBA" id="ARBA00022989"/>
    </source>
</evidence>
<organism evidence="8 9">
    <name type="scientific">Lysinibacillus odysseyi 34hs-1 = NBRC 100172</name>
    <dbReference type="NCBI Taxonomy" id="1220589"/>
    <lineage>
        <taxon>Bacteria</taxon>
        <taxon>Bacillati</taxon>
        <taxon>Bacillota</taxon>
        <taxon>Bacilli</taxon>
        <taxon>Bacillales</taxon>
        <taxon>Bacillaceae</taxon>
        <taxon>Lysinibacillus</taxon>
    </lineage>
</organism>
<accession>A0A0A3IGQ1</accession>
<dbReference type="RefSeq" id="WP_036155912.1">
    <property type="nucleotide sequence ID" value="NZ_AVCX01000004.1"/>
</dbReference>
<dbReference type="OrthoDB" id="2437241at2"/>
<keyword evidence="4 7" id="KW-0812">Transmembrane</keyword>